<accession>A0AC34FVK5</accession>
<organism evidence="1 2">
    <name type="scientific">Panagrolaimus sp. ES5</name>
    <dbReference type="NCBI Taxonomy" id="591445"/>
    <lineage>
        <taxon>Eukaryota</taxon>
        <taxon>Metazoa</taxon>
        <taxon>Ecdysozoa</taxon>
        <taxon>Nematoda</taxon>
        <taxon>Chromadorea</taxon>
        <taxon>Rhabditida</taxon>
        <taxon>Tylenchina</taxon>
        <taxon>Panagrolaimomorpha</taxon>
        <taxon>Panagrolaimoidea</taxon>
        <taxon>Panagrolaimidae</taxon>
        <taxon>Panagrolaimus</taxon>
    </lineage>
</organism>
<sequence>MELEYHQNVYIYFVTDRSRTGTGFKIEYKLGCRSFDYITDNGVPLRAEITSPNWPNTYRRNESCFWGVILGSTRQLKVTAELDIDGSDGSCGGDSFMMEELPTGFLGAAAIGGQKAKRCGQISYEKILNGRLYAYFNTDNSKKNRKGFKLILEEIVVDCSSTSLWVDEKNPKKFLTSPEFPNLSPNSLNCYWVIHTLPGHRVKFTVDHDSFNLQNSEEDECVDDYLEIRDGPSETSPLIGKYCKTDSPSTIFSSDSALYVRLITDYDAKSPGFNATYEVASCGGSVVLQQGHTSTVTSPNYPEPYSQTATCAWNVHAPRGHFVEANVDHVWMSYSENCTMDYLMLRDKNATGEVLLPPACSKLHTNDDGYQSMHDSLFVEFHANSSGNKLSRMYCSNRQCGFDLKVSSTPFECGGDIDDDSGTIILPGYPERIIPHLSCEWVFKAGMGNRYALTFSFINQENITDRFNNEGCSSVISRNMVMKVGNLSLERGSTYGLGARSFCHLQVKRPEGTTGTTVISFTEMKPRNSIFKNCAQGNRVIITENEIGPWKINEVVCNISAKSNETLFILPNSIFDIYVVNNPLKLFTDAPLEFKLGVKFYPCGGTILEDESEDQTGILTSPNFEQQGIYNKNDNCLWFLRASEGKTIEIEFDFMDIEYHLDCSNDHLLVAEGEGINHVIHRYCYSLSEPLPERFKKIRTRGRDLTILWQSDNNVQKKGFNLTYSFIHYHSDT</sequence>
<evidence type="ECO:0000313" key="2">
    <source>
        <dbReference type="WBParaSite" id="ES5_v2.g20846.t1"/>
    </source>
</evidence>
<reference evidence="2" key="1">
    <citation type="submission" date="2022-11" db="UniProtKB">
        <authorList>
            <consortium name="WormBaseParasite"/>
        </authorList>
    </citation>
    <scope>IDENTIFICATION</scope>
</reference>
<dbReference type="Proteomes" id="UP000887579">
    <property type="component" value="Unplaced"/>
</dbReference>
<name>A0AC34FVK5_9BILA</name>
<evidence type="ECO:0000313" key="1">
    <source>
        <dbReference type="Proteomes" id="UP000887579"/>
    </source>
</evidence>
<protein>
    <submittedName>
        <fullName evidence="2">CUB domain-containing protein</fullName>
    </submittedName>
</protein>
<dbReference type="WBParaSite" id="ES5_v2.g20846.t1">
    <property type="protein sequence ID" value="ES5_v2.g20846.t1"/>
    <property type="gene ID" value="ES5_v2.g20846"/>
</dbReference>
<proteinExistence type="predicted"/>